<evidence type="ECO:0000259" key="2">
    <source>
        <dbReference type="Pfam" id="PF07587"/>
    </source>
</evidence>
<evidence type="ECO:0000313" key="3">
    <source>
        <dbReference type="EMBL" id="MBK1833049.1"/>
    </source>
</evidence>
<evidence type="ECO:0000259" key="1">
    <source>
        <dbReference type="Pfam" id="PF07583"/>
    </source>
</evidence>
<evidence type="ECO:0000313" key="4">
    <source>
        <dbReference type="Proteomes" id="UP000604083"/>
    </source>
</evidence>
<dbReference type="PANTHER" id="PTHR35889">
    <property type="entry name" value="CYCLOINULO-OLIGOSACCHARIDE FRUCTANOTRANSFERASE-RELATED"/>
    <property type="match status" value="1"/>
</dbReference>
<dbReference type="PANTHER" id="PTHR35889:SF3">
    <property type="entry name" value="F-BOX DOMAIN-CONTAINING PROTEIN"/>
    <property type="match status" value="1"/>
</dbReference>
<dbReference type="Proteomes" id="UP000604083">
    <property type="component" value="Unassembled WGS sequence"/>
</dbReference>
<proteinExistence type="predicted"/>
<dbReference type="InterPro" id="IPR011444">
    <property type="entry name" value="DUF1549"/>
</dbReference>
<dbReference type="InterPro" id="IPR022655">
    <property type="entry name" value="DUF1553"/>
</dbReference>
<dbReference type="Pfam" id="PF07587">
    <property type="entry name" value="PSD1"/>
    <property type="match status" value="1"/>
</dbReference>
<protein>
    <submittedName>
        <fullName evidence="3">DUF1549 domain-containing protein</fullName>
    </submittedName>
</protein>
<dbReference type="Pfam" id="PF07583">
    <property type="entry name" value="PSCyt2"/>
    <property type="match status" value="1"/>
</dbReference>
<reference evidence="3" key="1">
    <citation type="submission" date="2021-01" db="EMBL/GenBank/DDBJ databases">
        <title>Modified the classification status of verrucomicrobia.</title>
        <authorList>
            <person name="Feng X."/>
        </authorList>
    </citation>
    <scope>NUCLEOTIDE SEQUENCE</scope>
    <source>
        <strain evidence="3">KCTC 12986</strain>
    </source>
</reference>
<name>A0A934RQ51_9BACT</name>
<dbReference type="EMBL" id="JAENIO010000005">
    <property type="protein sequence ID" value="MBK1833049.1"/>
    <property type="molecule type" value="Genomic_DNA"/>
</dbReference>
<sequence>MIVLVLLLFCLPLWGQGHWAYEPPQAPVLQGEGHPIDELLAIARKEEGLAVNELATPREWLERAAYTLTGLPPSAAQLRKLAAEPSEEGYLQLVEELLDSPAYGERWARNWMDVARYADTQGYNFDRDNRYPFAYTYRDWLVQAFNEDLPFDEFVHWQIAGDHLTEKEEDPNLAALGFLTVGQRAGRVETIDDRVDVVTRGFLGTTVSCARCHEHKFDPITTEDYYSLFSIFENLREPEEKPVIGQPDDQAAFEDFQQQMAAIDENDLNYRREFVAQLREPESLAVYLELAWQAGQEDWDEGKATGEAFKRGRYRPKAVIRWRDFLRDQGAGVARLQAWQEAMAKPAERAEAALALAREWAEAEEGDLARLRGESSCPLSYDEQKVRQFYDTKDNQENARFRSERAALQMEHAGSPPRAMVVRDRKDWLPAQVYLRGDPNNRSEAFERHWLSFLGGEKFGEGKSPRLSLAEKITEVGNPLTARVYVNRVWNWHFGQALTEPSDYGYEVPEPPLLPLLDYLALYFQEQGYSSKALHRHLLSSRAFRLSAMSSARNRERDEGNRFYWRWQPQRLDFEVMRDRMLVTAGRLNLAQRGGPAARLGEEGMATRRTLYAFVDRYQLDSDFVAFDLPHPDLHAARRVETIVPQQSLYLLNGEGVMAAARHLAAAPELAALAEAGAQVDWIYERIFQRSPSAGERRRAVEWLQSAEEEHYLPPLSGYWEVRYAPMKEGELGEEKSFPLFADGVWKTGPGLSKAPLRWLHAGAQSGHPLRDYALILRFRATAAGEIRLRGNLRRSSATGDTLAWEIRGNDGRHLAGGDLPPGAKRSFQHEAVPVKSGEAISFLLLAPEGQNSGHTSWDFAVEGRQREGEEWASFATLGGSFPQSEEVPPLEEVGSPLADLIQMLWASNEFHYIY</sequence>
<feature type="domain" description="DUF1549" evidence="1">
    <location>
        <begin position="35"/>
        <end position="236"/>
    </location>
</feature>
<accession>A0A934RQ51</accession>
<feature type="domain" description="DUF1553" evidence="2">
    <location>
        <begin position="466"/>
        <end position="703"/>
    </location>
</feature>
<keyword evidence="4" id="KW-1185">Reference proteome</keyword>
<comment type="caution">
    <text evidence="3">The sequence shown here is derived from an EMBL/GenBank/DDBJ whole genome shotgun (WGS) entry which is preliminary data.</text>
</comment>
<dbReference type="RefSeq" id="WP_200390480.1">
    <property type="nucleotide sequence ID" value="NZ_JAENIO010000005.1"/>
</dbReference>
<organism evidence="3 4">
    <name type="scientific">Roseibacillus ishigakijimensis</name>
    <dbReference type="NCBI Taxonomy" id="454146"/>
    <lineage>
        <taxon>Bacteria</taxon>
        <taxon>Pseudomonadati</taxon>
        <taxon>Verrucomicrobiota</taxon>
        <taxon>Verrucomicrobiia</taxon>
        <taxon>Verrucomicrobiales</taxon>
        <taxon>Verrucomicrobiaceae</taxon>
        <taxon>Roseibacillus</taxon>
    </lineage>
</organism>
<gene>
    <name evidence="3" type="ORF">JIN78_03165</name>
</gene>
<dbReference type="AlphaFoldDB" id="A0A934RQ51"/>